<dbReference type="Proteomes" id="UP000007485">
    <property type="component" value="Chromosome"/>
</dbReference>
<dbReference type="RefSeq" id="WP_013604349.1">
    <property type="nucleotide sequence ID" value="NC_015151.1"/>
</dbReference>
<evidence type="ECO:0000313" key="4">
    <source>
        <dbReference type="Proteomes" id="UP000007485"/>
    </source>
</evidence>
<dbReference type="SUPFAM" id="SSF53756">
    <property type="entry name" value="UDP-Glycosyltransferase/glycogen phosphorylase"/>
    <property type="match status" value="1"/>
</dbReference>
<dbReference type="GO" id="GO:0016757">
    <property type="term" value="F:glycosyltransferase activity"/>
    <property type="evidence" value="ECO:0007669"/>
    <property type="project" value="InterPro"/>
</dbReference>
<dbReference type="AlphaFoldDB" id="F0QXE8"/>
<dbReference type="STRING" id="985053.VMUT_0977"/>
<gene>
    <name evidence="3" type="ordered locus">VMUT_0977</name>
</gene>
<dbReference type="InterPro" id="IPR001296">
    <property type="entry name" value="Glyco_trans_1"/>
</dbReference>
<protein>
    <submittedName>
        <fullName evidence="3">Glycosyl transferase group 1 protein</fullName>
    </submittedName>
</protein>
<accession>F0QXE8</accession>
<dbReference type="KEGG" id="vmo:VMUT_0977"/>
<dbReference type="HOGENOM" id="CLU_770793_0_0_2"/>
<dbReference type="GeneID" id="10288629"/>
<dbReference type="Gene3D" id="3.40.50.2000">
    <property type="entry name" value="Glycogen Phosphorylase B"/>
    <property type="match status" value="2"/>
</dbReference>
<dbReference type="PANTHER" id="PTHR46401">
    <property type="entry name" value="GLYCOSYLTRANSFERASE WBBK-RELATED"/>
    <property type="match status" value="1"/>
</dbReference>
<sequence>MPCISLVTDGIDGITGPIRVAYLLGKSLISTGFTVNVIAPYVNEELSRYLEYVGIKVRDLGVRLVFSGQSGHLLIWLVNGIRGLINYDNDCALINLSFELPIPSTIFYAQGYVSDLLRDLSKGFPTHYKLGYYLALPLIRIADSTYHKALSLSKYVIANSKYSMDSVVSRGVRVWGVINPPVDTDLFKPVPSPTQDYVLTYVGKETQFDVLKAMANAGIKMVAFGSKIPWLPRWFVKHQNIDYRGRVSDEELAKLYANAKFTVFPFMHEPFGYVPIESMACGTPVLTYNRQGPGETVINNETGWLVSNPSDFVNMAVRLWMHGYNNHMRIRARERAMVFSMPRIINKWMNVIGAVTHGD</sequence>
<dbReference type="Pfam" id="PF00534">
    <property type="entry name" value="Glycos_transf_1"/>
    <property type="match status" value="1"/>
</dbReference>
<evidence type="ECO:0000259" key="2">
    <source>
        <dbReference type="Pfam" id="PF00534"/>
    </source>
</evidence>
<keyword evidence="1 3" id="KW-0808">Transferase</keyword>
<feature type="domain" description="Glycosyl transferase family 1" evidence="2">
    <location>
        <begin position="240"/>
        <end position="333"/>
    </location>
</feature>
<reference evidence="3 4" key="1">
    <citation type="journal article" date="2011" name="J. Bacteriol.">
        <title>Complete genome sequence of 'Vulcanisaeta moutnovskia' strain 768-28, a novel member of the hyperthermophilic crenarchaeal genus vulcanisaeta.</title>
        <authorList>
            <person name="Gumerov V.M."/>
            <person name="Mardanov A.V."/>
            <person name="Beletsky A.V."/>
            <person name="Prokofeva M.I."/>
            <person name="Bonch-Osmolovskaya E.A."/>
            <person name="Ravin N.V."/>
            <person name="Skryabin K.G."/>
        </authorList>
    </citation>
    <scope>NUCLEOTIDE SEQUENCE [LARGE SCALE GENOMIC DNA]</scope>
    <source>
        <strain evidence="3 4">768-28</strain>
    </source>
</reference>
<dbReference type="EMBL" id="CP002529">
    <property type="protein sequence ID" value="ADY01187.1"/>
    <property type="molecule type" value="Genomic_DNA"/>
</dbReference>
<dbReference type="OrthoDB" id="42754at2157"/>
<evidence type="ECO:0000313" key="3">
    <source>
        <dbReference type="EMBL" id="ADY01187.1"/>
    </source>
</evidence>
<dbReference type="PANTHER" id="PTHR46401:SF2">
    <property type="entry name" value="GLYCOSYLTRANSFERASE WBBK-RELATED"/>
    <property type="match status" value="1"/>
</dbReference>
<dbReference type="eggNOG" id="arCOG01419">
    <property type="taxonomic scope" value="Archaea"/>
</dbReference>
<evidence type="ECO:0000256" key="1">
    <source>
        <dbReference type="ARBA" id="ARBA00022679"/>
    </source>
</evidence>
<organism evidence="3 4">
    <name type="scientific">Vulcanisaeta moutnovskia (strain 768-28)</name>
    <dbReference type="NCBI Taxonomy" id="985053"/>
    <lineage>
        <taxon>Archaea</taxon>
        <taxon>Thermoproteota</taxon>
        <taxon>Thermoprotei</taxon>
        <taxon>Thermoproteales</taxon>
        <taxon>Thermoproteaceae</taxon>
        <taxon>Vulcanisaeta</taxon>
    </lineage>
</organism>
<name>F0QXE8_VULM7</name>
<keyword evidence="4" id="KW-1185">Reference proteome</keyword>
<dbReference type="CDD" id="cd03801">
    <property type="entry name" value="GT4_PimA-like"/>
    <property type="match status" value="1"/>
</dbReference>
<proteinExistence type="predicted"/>